<reference evidence="3" key="1">
    <citation type="journal article" date="2019" name="Int. J. Syst. Evol. Microbiol.">
        <title>The Global Catalogue of Microorganisms (GCM) 10K type strain sequencing project: providing services to taxonomists for standard genome sequencing and annotation.</title>
        <authorList>
            <consortium name="The Broad Institute Genomics Platform"/>
            <consortium name="The Broad Institute Genome Sequencing Center for Infectious Disease"/>
            <person name="Wu L."/>
            <person name="Ma J."/>
        </authorList>
    </citation>
    <scope>NUCLEOTIDE SEQUENCE [LARGE SCALE GENOMIC DNA]</scope>
    <source>
        <strain evidence="3">JCM 16908</strain>
    </source>
</reference>
<protein>
    <submittedName>
        <fullName evidence="2">DUF5302 domain-containing protein</fullName>
    </submittedName>
</protein>
<feature type="region of interest" description="Disordered" evidence="1">
    <location>
        <begin position="1"/>
        <end position="77"/>
    </location>
</feature>
<feature type="compositionally biased region" description="Basic and acidic residues" evidence="1">
    <location>
        <begin position="27"/>
        <end position="42"/>
    </location>
</feature>
<name>A0ABP7J5N3_9ACTN</name>
<dbReference type="EMBL" id="BAAAZR010000036">
    <property type="protein sequence ID" value="GAA3834437.1"/>
    <property type="molecule type" value="Genomic_DNA"/>
</dbReference>
<feature type="compositionally biased region" description="Basic and acidic residues" evidence="1">
    <location>
        <begin position="1"/>
        <end position="10"/>
    </location>
</feature>
<proteinExistence type="predicted"/>
<evidence type="ECO:0000313" key="2">
    <source>
        <dbReference type="EMBL" id="GAA3834437.1"/>
    </source>
</evidence>
<keyword evidence="3" id="KW-1185">Reference proteome</keyword>
<dbReference type="InterPro" id="IPR035172">
    <property type="entry name" value="DUF5302"/>
</dbReference>
<evidence type="ECO:0000256" key="1">
    <source>
        <dbReference type="SAM" id="MobiDB-lite"/>
    </source>
</evidence>
<comment type="caution">
    <text evidence="2">The sequence shown here is derived from an EMBL/GenBank/DDBJ whole genome shotgun (WGS) entry which is preliminary data.</text>
</comment>
<sequence length="77" mass="8440">MPVLEQEVRMTADVPEPEAGTPEPEDELKRKFREALDRKRQSQAEGNAAGRSKDASKIHGAHGPAASKRSFRRKSGG</sequence>
<accession>A0ABP7J5N3</accession>
<dbReference type="Proteomes" id="UP001500888">
    <property type="component" value="Unassembled WGS sequence"/>
</dbReference>
<gene>
    <name evidence="2" type="ORF">GCM10022226_64800</name>
</gene>
<dbReference type="Pfam" id="PF17227">
    <property type="entry name" value="DUF5302"/>
    <property type="match status" value="1"/>
</dbReference>
<evidence type="ECO:0000313" key="3">
    <source>
        <dbReference type="Proteomes" id="UP001500888"/>
    </source>
</evidence>
<organism evidence="2 3">
    <name type="scientific">Sphaerisporangium flaviroseum</name>
    <dbReference type="NCBI Taxonomy" id="509199"/>
    <lineage>
        <taxon>Bacteria</taxon>
        <taxon>Bacillati</taxon>
        <taxon>Actinomycetota</taxon>
        <taxon>Actinomycetes</taxon>
        <taxon>Streptosporangiales</taxon>
        <taxon>Streptosporangiaceae</taxon>
        <taxon>Sphaerisporangium</taxon>
    </lineage>
</organism>